<dbReference type="GO" id="GO:0003700">
    <property type="term" value="F:DNA-binding transcription factor activity"/>
    <property type="evidence" value="ECO:0007669"/>
    <property type="project" value="InterPro"/>
</dbReference>
<evidence type="ECO:0000313" key="2">
    <source>
        <dbReference type="EMBL" id="KUK78283.1"/>
    </source>
</evidence>
<name>A0A101HK95_9BACT</name>
<comment type="caution">
    <text evidence="2">The sequence shown here is derived from an EMBL/GenBank/DDBJ whole genome shotgun (WGS) entry which is preliminary data.</text>
</comment>
<feature type="domain" description="HTH marR-type" evidence="1">
    <location>
        <begin position="11"/>
        <end position="143"/>
    </location>
</feature>
<dbReference type="GO" id="GO:0006950">
    <property type="term" value="P:response to stress"/>
    <property type="evidence" value="ECO:0007669"/>
    <property type="project" value="TreeGrafter"/>
</dbReference>
<dbReference type="Gene3D" id="1.10.10.10">
    <property type="entry name" value="Winged helix-like DNA-binding domain superfamily/Winged helix DNA-binding domain"/>
    <property type="match status" value="1"/>
</dbReference>
<dbReference type="PANTHER" id="PTHR33164">
    <property type="entry name" value="TRANSCRIPTIONAL REGULATOR, MARR FAMILY"/>
    <property type="match status" value="1"/>
</dbReference>
<dbReference type="SMART" id="SM00347">
    <property type="entry name" value="HTH_MARR"/>
    <property type="match status" value="1"/>
</dbReference>
<dbReference type="Pfam" id="PF12802">
    <property type="entry name" value="MarR_2"/>
    <property type="match status" value="1"/>
</dbReference>
<evidence type="ECO:0000313" key="3">
    <source>
        <dbReference type="Proteomes" id="UP000054092"/>
    </source>
</evidence>
<dbReference type="InterPro" id="IPR000835">
    <property type="entry name" value="HTH_MarR-typ"/>
</dbReference>
<gene>
    <name evidence="2" type="ORF">XD94_1776</name>
</gene>
<dbReference type="InterPro" id="IPR036390">
    <property type="entry name" value="WH_DNA-bd_sf"/>
</dbReference>
<proteinExistence type="predicted"/>
<organism evidence="2 3">
    <name type="scientific">Mesotoga prima</name>
    <dbReference type="NCBI Taxonomy" id="1184387"/>
    <lineage>
        <taxon>Bacteria</taxon>
        <taxon>Thermotogati</taxon>
        <taxon>Thermotogota</taxon>
        <taxon>Thermotogae</taxon>
        <taxon>Kosmotogales</taxon>
        <taxon>Kosmotogaceae</taxon>
        <taxon>Mesotoga</taxon>
    </lineage>
</organism>
<protein>
    <submittedName>
        <fullName evidence="2">Transcriptional regulator</fullName>
    </submittedName>
</protein>
<dbReference type="EMBL" id="LGGP01000393">
    <property type="protein sequence ID" value="KUK78283.1"/>
    <property type="molecule type" value="Genomic_DNA"/>
</dbReference>
<evidence type="ECO:0000259" key="1">
    <source>
        <dbReference type="PROSITE" id="PS50995"/>
    </source>
</evidence>
<dbReference type="InterPro" id="IPR039422">
    <property type="entry name" value="MarR/SlyA-like"/>
</dbReference>
<dbReference type="PROSITE" id="PS50995">
    <property type="entry name" value="HTH_MARR_2"/>
    <property type="match status" value="1"/>
</dbReference>
<sequence length="152" mass="17568">MSGNEIEKEDAAILEKNLRTISTRIRREGRKVLRDFPITPAQFDVLQVLFFNGEKRMSDISRWLGITKSTTTGLVKRLIDADLVERKRSDKDRRSFIIDISDSGRTLIENVIDRRVEYLKSVMTEIKSDQVKALEVIVKNLIEIMDSKKANE</sequence>
<dbReference type="PRINTS" id="PR00598">
    <property type="entry name" value="HTHMARR"/>
</dbReference>
<dbReference type="PANTHER" id="PTHR33164:SF102">
    <property type="entry name" value="TRANSCRIPTIONAL REGULATORY PROTEIN"/>
    <property type="match status" value="1"/>
</dbReference>
<dbReference type="AlphaFoldDB" id="A0A101HK95"/>
<dbReference type="InterPro" id="IPR036388">
    <property type="entry name" value="WH-like_DNA-bd_sf"/>
</dbReference>
<dbReference type="SUPFAM" id="SSF46785">
    <property type="entry name" value="Winged helix' DNA-binding domain"/>
    <property type="match status" value="1"/>
</dbReference>
<reference evidence="3" key="1">
    <citation type="journal article" date="2015" name="MBio">
        <title>Genome-Resolved Metagenomic Analysis Reveals Roles for Candidate Phyla and Other Microbial Community Members in Biogeochemical Transformations in Oil Reservoirs.</title>
        <authorList>
            <person name="Hu P."/>
            <person name="Tom L."/>
            <person name="Singh A."/>
            <person name="Thomas B.C."/>
            <person name="Baker B.J."/>
            <person name="Piceno Y.M."/>
            <person name="Andersen G.L."/>
            <person name="Banfield J.F."/>
        </authorList>
    </citation>
    <scope>NUCLEOTIDE SEQUENCE [LARGE SCALE GENOMIC DNA]</scope>
</reference>
<dbReference type="Proteomes" id="UP000054092">
    <property type="component" value="Unassembled WGS sequence"/>
</dbReference>
<accession>A0A101HK95</accession>
<dbReference type="PATRIC" id="fig|1184387.3.peg.205"/>